<dbReference type="AlphaFoldDB" id="A0A1Q9E2B9"/>
<dbReference type="Proteomes" id="UP000186817">
    <property type="component" value="Unassembled WGS sequence"/>
</dbReference>
<accession>A0A1Q9E2B9</accession>
<protein>
    <submittedName>
        <fullName evidence="2">Uncharacterized protein</fullName>
    </submittedName>
</protein>
<sequence>MRDGLKLSRHKYGYGQLKREQCLWTVGVQEASGHVHHSVAAASGNSPHSAKVGVAKLGGHGTALNEGNEAAQKLPANLVHDKSWHPPLLRSPALSAWFMFSIIAAGTNTKRNPCTSVTLGRAPSSNPQKRGRISGARRNSVKVRASVYPDGSPTSDRGLSGTMAEQSTLCPF</sequence>
<gene>
    <name evidence="2" type="ORF">AK812_SmicGene15694</name>
</gene>
<name>A0A1Q9E2B9_SYMMI</name>
<feature type="compositionally biased region" description="Polar residues" evidence="1">
    <location>
        <begin position="152"/>
        <end position="172"/>
    </location>
</feature>
<organism evidence="2 3">
    <name type="scientific">Symbiodinium microadriaticum</name>
    <name type="common">Dinoflagellate</name>
    <name type="synonym">Zooxanthella microadriatica</name>
    <dbReference type="NCBI Taxonomy" id="2951"/>
    <lineage>
        <taxon>Eukaryota</taxon>
        <taxon>Sar</taxon>
        <taxon>Alveolata</taxon>
        <taxon>Dinophyceae</taxon>
        <taxon>Suessiales</taxon>
        <taxon>Symbiodiniaceae</taxon>
        <taxon>Symbiodinium</taxon>
    </lineage>
</organism>
<evidence type="ECO:0000313" key="3">
    <source>
        <dbReference type="Proteomes" id="UP000186817"/>
    </source>
</evidence>
<evidence type="ECO:0000313" key="2">
    <source>
        <dbReference type="EMBL" id="OLQ01560.1"/>
    </source>
</evidence>
<reference evidence="2 3" key="1">
    <citation type="submission" date="2016-02" db="EMBL/GenBank/DDBJ databases">
        <title>Genome analysis of coral dinoflagellate symbionts highlights evolutionary adaptations to a symbiotic lifestyle.</title>
        <authorList>
            <person name="Aranda M."/>
            <person name="Li Y."/>
            <person name="Liew Y.J."/>
            <person name="Baumgarten S."/>
            <person name="Simakov O."/>
            <person name="Wilson M."/>
            <person name="Piel J."/>
            <person name="Ashoor H."/>
            <person name="Bougouffa S."/>
            <person name="Bajic V.B."/>
            <person name="Ryu T."/>
            <person name="Ravasi T."/>
            <person name="Bayer T."/>
            <person name="Micklem G."/>
            <person name="Kim H."/>
            <person name="Bhak J."/>
            <person name="Lajeunesse T.C."/>
            <person name="Voolstra C.R."/>
        </authorList>
    </citation>
    <scope>NUCLEOTIDE SEQUENCE [LARGE SCALE GENOMIC DNA]</scope>
    <source>
        <strain evidence="2 3">CCMP2467</strain>
    </source>
</reference>
<keyword evidence="3" id="KW-1185">Reference proteome</keyword>
<proteinExistence type="predicted"/>
<dbReference type="EMBL" id="LSRX01000288">
    <property type="protein sequence ID" value="OLQ01560.1"/>
    <property type="molecule type" value="Genomic_DNA"/>
</dbReference>
<feature type="region of interest" description="Disordered" evidence="1">
    <location>
        <begin position="114"/>
        <end position="172"/>
    </location>
</feature>
<comment type="caution">
    <text evidence="2">The sequence shown here is derived from an EMBL/GenBank/DDBJ whole genome shotgun (WGS) entry which is preliminary data.</text>
</comment>
<evidence type="ECO:0000256" key="1">
    <source>
        <dbReference type="SAM" id="MobiDB-lite"/>
    </source>
</evidence>
<feature type="compositionally biased region" description="Polar residues" evidence="1">
    <location>
        <begin position="114"/>
        <end position="128"/>
    </location>
</feature>